<feature type="compositionally biased region" description="Low complexity" evidence="1">
    <location>
        <begin position="162"/>
        <end position="174"/>
    </location>
</feature>
<dbReference type="RefSeq" id="WP_344671075.1">
    <property type="nucleotide sequence ID" value="NZ_BAAAQN010000073.1"/>
</dbReference>
<accession>A0ABP5H386</accession>
<organism evidence="3 4">
    <name type="scientific">Catenulispora yoronensis</name>
    <dbReference type="NCBI Taxonomy" id="450799"/>
    <lineage>
        <taxon>Bacteria</taxon>
        <taxon>Bacillati</taxon>
        <taxon>Actinomycetota</taxon>
        <taxon>Actinomycetes</taxon>
        <taxon>Catenulisporales</taxon>
        <taxon>Catenulisporaceae</taxon>
        <taxon>Catenulispora</taxon>
    </lineage>
</organism>
<feature type="chain" id="PRO_5046186300" description="Lipoprotein with Yx(FWY)xxD motif" evidence="2">
    <location>
        <begin position="29"/>
        <end position="184"/>
    </location>
</feature>
<keyword evidence="4" id="KW-1185">Reference proteome</keyword>
<evidence type="ECO:0000313" key="3">
    <source>
        <dbReference type="EMBL" id="GAA2058991.1"/>
    </source>
</evidence>
<gene>
    <name evidence="3" type="ORF">GCM10009839_81370</name>
</gene>
<sequence length="184" mass="17677">MSEPGFLRRPRRVAAVASVGALLTLAAACSSGGGSSSTSMSNPPAGAPAAGTTVATGTATVGGAQTTVLTAPDGHTLYFFTPDTASGQPTCTGSCAALWPPLTSATPSEASGVTGKLTVSATGGQVVYNGHPLYEYKPDSAAGQAKGEGVMGEWHAATPSLAAGANPAPASPSTSGGGYGSGGY</sequence>
<evidence type="ECO:0000256" key="1">
    <source>
        <dbReference type="SAM" id="MobiDB-lite"/>
    </source>
</evidence>
<keyword evidence="2" id="KW-0732">Signal</keyword>
<dbReference type="PANTHER" id="PTHR39335">
    <property type="entry name" value="BLL4220 PROTEIN"/>
    <property type="match status" value="1"/>
</dbReference>
<feature type="region of interest" description="Disordered" evidence="1">
    <location>
        <begin position="162"/>
        <end position="184"/>
    </location>
</feature>
<evidence type="ECO:0000256" key="2">
    <source>
        <dbReference type="SAM" id="SignalP"/>
    </source>
</evidence>
<evidence type="ECO:0000313" key="4">
    <source>
        <dbReference type="Proteomes" id="UP001500751"/>
    </source>
</evidence>
<evidence type="ECO:0008006" key="5">
    <source>
        <dbReference type="Google" id="ProtNLM"/>
    </source>
</evidence>
<comment type="caution">
    <text evidence="3">The sequence shown here is derived from an EMBL/GenBank/DDBJ whole genome shotgun (WGS) entry which is preliminary data.</text>
</comment>
<protein>
    <recommendedName>
        <fullName evidence="5">Lipoprotein with Yx(FWY)xxD motif</fullName>
    </recommendedName>
</protein>
<dbReference type="EMBL" id="BAAAQN010000073">
    <property type="protein sequence ID" value="GAA2058991.1"/>
    <property type="molecule type" value="Genomic_DNA"/>
</dbReference>
<dbReference type="Proteomes" id="UP001500751">
    <property type="component" value="Unassembled WGS sequence"/>
</dbReference>
<feature type="region of interest" description="Disordered" evidence="1">
    <location>
        <begin position="33"/>
        <end position="53"/>
    </location>
</feature>
<dbReference type="Pfam" id="PF03640">
    <property type="entry name" value="Lipoprotein_15"/>
    <property type="match status" value="2"/>
</dbReference>
<feature type="signal peptide" evidence="2">
    <location>
        <begin position="1"/>
        <end position="28"/>
    </location>
</feature>
<dbReference type="PANTHER" id="PTHR39335:SF1">
    <property type="entry name" value="BLL4220 PROTEIN"/>
    <property type="match status" value="1"/>
</dbReference>
<feature type="compositionally biased region" description="Gly residues" evidence="1">
    <location>
        <begin position="175"/>
        <end position="184"/>
    </location>
</feature>
<name>A0ABP5H386_9ACTN</name>
<proteinExistence type="predicted"/>
<dbReference type="InterPro" id="IPR005297">
    <property type="entry name" value="Lipoprotein_repeat"/>
</dbReference>
<reference evidence="4" key="1">
    <citation type="journal article" date="2019" name="Int. J. Syst. Evol. Microbiol.">
        <title>The Global Catalogue of Microorganisms (GCM) 10K type strain sequencing project: providing services to taxonomists for standard genome sequencing and annotation.</title>
        <authorList>
            <consortium name="The Broad Institute Genomics Platform"/>
            <consortium name="The Broad Institute Genome Sequencing Center for Infectious Disease"/>
            <person name="Wu L."/>
            <person name="Ma J."/>
        </authorList>
    </citation>
    <scope>NUCLEOTIDE SEQUENCE [LARGE SCALE GENOMIC DNA]</scope>
    <source>
        <strain evidence="4">JCM 16014</strain>
    </source>
</reference>